<dbReference type="CDD" id="cd02209">
    <property type="entry name" value="cupin_XRE_C"/>
    <property type="match status" value="1"/>
</dbReference>
<dbReference type="InterPro" id="IPR013096">
    <property type="entry name" value="Cupin_2"/>
</dbReference>
<comment type="caution">
    <text evidence="4">The sequence shown here is derived from an EMBL/GenBank/DDBJ whole genome shotgun (WGS) entry which is preliminary data.</text>
</comment>
<dbReference type="Pfam" id="PF13560">
    <property type="entry name" value="HTH_31"/>
    <property type="match status" value="1"/>
</dbReference>
<dbReference type="SUPFAM" id="SSF51182">
    <property type="entry name" value="RmlC-like cupins"/>
    <property type="match status" value="1"/>
</dbReference>
<evidence type="ECO:0000259" key="3">
    <source>
        <dbReference type="PROSITE" id="PS50943"/>
    </source>
</evidence>
<dbReference type="Gene3D" id="2.60.120.10">
    <property type="entry name" value="Jelly Rolls"/>
    <property type="match status" value="1"/>
</dbReference>
<dbReference type="CDD" id="cd00093">
    <property type="entry name" value="HTH_XRE"/>
    <property type="match status" value="1"/>
</dbReference>
<dbReference type="InterPro" id="IPR011051">
    <property type="entry name" value="RmlC_Cupin_sf"/>
</dbReference>
<evidence type="ECO:0000313" key="4">
    <source>
        <dbReference type="EMBL" id="PZX13100.1"/>
    </source>
</evidence>
<dbReference type="GO" id="GO:0003677">
    <property type="term" value="F:DNA binding"/>
    <property type="evidence" value="ECO:0007669"/>
    <property type="project" value="UniProtKB-KW"/>
</dbReference>
<gene>
    <name evidence="4" type="ORF">LX81_03328</name>
</gene>
<dbReference type="Pfam" id="PF07883">
    <property type="entry name" value="Cupin_2"/>
    <property type="match status" value="1"/>
</dbReference>
<dbReference type="RefSeq" id="WP_234822656.1">
    <property type="nucleotide sequence ID" value="NZ_QKZL01000019.1"/>
</dbReference>
<dbReference type="GO" id="GO:0005829">
    <property type="term" value="C:cytosol"/>
    <property type="evidence" value="ECO:0007669"/>
    <property type="project" value="TreeGrafter"/>
</dbReference>
<dbReference type="InterPro" id="IPR010982">
    <property type="entry name" value="Lambda_DNA-bd_dom_sf"/>
</dbReference>
<accession>A0A2W7MZ64</accession>
<sequence>MPEDHLDRPDGPRPRASQDAARIGRRLRDRRKLRGLSLRDVAGRAGISLGQLSQIERGLSVPSLDAMIAICAGMDMPVSWLFDNAGPGGGADDEEMVVRRAKRRILDLGAKGMVKEMLTPDHVRDVQMMRIVIRPGGSTGETAYAHAEGAKCGTVLSGMLSLEIDGRVHLVRSGDSFAFPATAMIRFWNDASEDAEVIWVGSPAFY</sequence>
<evidence type="ECO:0000256" key="1">
    <source>
        <dbReference type="ARBA" id="ARBA00023125"/>
    </source>
</evidence>
<protein>
    <submittedName>
        <fullName evidence="4">XRE family transcriptional regulator</fullName>
    </submittedName>
</protein>
<feature type="region of interest" description="Disordered" evidence="2">
    <location>
        <begin position="1"/>
        <end position="22"/>
    </location>
</feature>
<dbReference type="InterPro" id="IPR001387">
    <property type="entry name" value="Cro/C1-type_HTH"/>
</dbReference>
<dbReference type="SMART" id="SM00530">
    <property type="entry name" value="HTH_XRE"/>
    <property type="match status" value="1"/>
</dbReference>
<dbReference type="Proteomes" id="UP000248916">
    <property type="component" value="Unassembled WGS sequence"/>
</dbReference>
<evidence type="ECO:0000313" key="5">
    <source>
        <dbReference type="Proteomes" id="UP000248916"/>
    </source>
</evidence>
<organism evidence="4 5">
    <name type="scientific">Palleronia aestuarii</name>
    <dbReference type="NCBI Taxonomy" id="568105"/>
    <lineage>
        <taxon>Bacteria</taxon>
        <taxon>Pseudomonadati</taxon>
        <taxon>Pseudomonadota</taxon>
        <taxon>Alphaproteobacteria</taxon>
        <taxon>Rhodobacterales</taxon>
        <taxon>Roseobacteraceae</taxon>
        <taxon>Palleronia</taxon>
    </lineage>
</organism>
<dbReference type="PANTHER" id="PTHR46797">
    <property type="entry name" value="HTH-TYPE TRANSCRIPTIONAL REGULATOR"/>
    <property type="match status" value="1"/>
</dbReference>
<keyword evidence="5" id="KW-1185">Reference proteome</keyword>
<dbReference type="EMBL" id="QKZL01000019">
    <property type="protein sequence ID" value="PZX13100.1"/>
    <property type="molecule type" value="Genomic_DNA"/>
</dbReference>
<name>A0A2W7MZ64_9RHOB</name>
<feature type="domain" description="HTH cro/C1-type" evidence="3">
    <location>
        <begin position="27"/>
        <end position="81"/>
    </location>
</feature>
<dbReference type="GO" id="GO:0003700">
    <property type="term" value="F:DNA-binding transcription factor activity"/>
    <property type="evidence" value="ECO:0007669"/>
    <property type="project" value="TreeGrafter"/>
</dbReference>
<dbReference type="Gene3D" id="1.10.260.40">
    <property type="entry name" value="lambda repressor-like DNA-binding domains"/>
    <property type="match status" value="1"/>
</dbReference>
<keyword evidence="1" id="KW-0238">DNA-binding</keyword>
<reference evidence="4 5" key="1">
    <citation type="submission" date="2018-06" db="EMBL/GenBank/DDBJ databases">
        <title>Genomic Encyclopedia of Archaeal and Bacterial Type Strains, Phase II (KMG-II): from individual species to whole genera.</title>
        <authorList>
            <person name="Goeker M."/>
        </authorList>
    </citation>
    <scope>NUCLEOTIDE SEQUENCE [LARGE SCALE GENOMIC DNA]</scope>
    <source>
        <strain evidence="4 5">DSM 22009</strain>
    </source>
</reference>
<evidence type="ECO:0000256" key="2">
    <source>
        <dbReference type="SAM" id="MobiDB-lite"/>
    </source>
</evidence>
<dbReference type="SUPFAM" id="SSF47413">
    <property type="entry name" value="lambda repressor-like DNA-binding domains"/>
    <property type="match status" value="1"/>
</dbReference>
<feature type="compositionally biased region" description="Basic and acidic residues" evidence="2">
    <location>
        <begin position="1"/>
        <end position="13"/>
    </location>
</feature>
<dbReference type="PANTHER" id="PTHR46797:SF2">
    <property type="entry name" value="TRANSCRIPTIONAL REGULATOR"/>
    <property type="match status" value="1"/>
</dbReference>
<dbReference type="AlphaFoldDB" id="A0A2W7MZ64"/>
<proteinExistence type="predicted"/>
<dbReference type="InterPro" id="IPR050807">
    <property type="entry name" value="TransReg_Diox_bact_type"/>
</dbReference>
<dbReference type="PROSITE" id="PS50943">
    <property type="entry name" value="HTH_CROC1"/>
    <property type="match status" value="1"/>
</dbReference>
<dbReference type="InterPro" id="IPR014710">
    <property type="entry name" value="RmlC-like_jellyroll"/>
</dbReference>